<organism evidence="1 2">
    <name type="scientific">Brachionus plicatilis</name>
    <name type="common">Marine rotifer</name>
    <name type="synonym">Brachionus muelleri</name>
    <dbReference type="NCBI Taxonomy" id="10195"/>
    <lineage>
        <taxon>Eukaryota</taxon>
        <taxon>Metazoa</taxon>
        <taxon>Spiralia</taxon>
        <taxon>Gnathifera</taxon>
        <taxon>Rotifera</taxon>
        <taxon>Eurotatoria</taxon>
        <taxon>Monogononta</taxon>
        <taxon>Pseudotrocha</taxon>
        <taxon>Ploima</taxon>
        <taxon>Brachionidae</taxon>
        <taxon>Brachionus</taxon>
    </lineage>
</organism>
<evidence type="ECO:0000313" key="2">
    <source>
        <dbReference type="Proteomes" id="UP000276133"/>
    </source>
</evidence>
<gene>
    <name evidence="1" type="ORF">BpHYR1_042706</name>
</gene>
<accession>A0A3M7R098</accession>
<reference evidence="1 2" key="1">
    <citation type="journal article" date="2018" name="Sci. Rep.">
        <title>Genomic signatures of local adaptation to the degree of environmental predictability in rotifers.</title>
        <authorList>
            <person name="Franch-Gras L."/>
            <person name="Hahn C."/>
            <person name="Garcia-Roger E.M."/>
            <person name="Carmona M.J."/>
            <person name="Serra M."/>
            <person name="Gomez A."/>
        </authorList>
    </citation>
    <scope>NUCLEOTIDE SEQUENCE [LARGE SCALE GENOMIC DNA]</scope>
    <source>
        <strain evidence="1">HYR1</strain>
    </source>
</reference>
<proteinExistence type="predicted"/>
<dbReference type="AlphaFoldDB" id="A0A3M7R098"/>
<protein>
    <submittedName>
        <fullName evidence="1">Uncharacterized protein</fullName>
    </submittedName>
</protein>
<comment type="caution">
    <text evidence="1">The sequence shown here is derived from an EMBL/GenBank/DDBJ whole genome shotgun (WGS) entry which is preliminary data.</text>
</comment>
<evidence type="ECO:0000313" key="1">
    <source>
        <dbReference type="EMBL" id="RNA17012.1"/>
    </source>
</evidence>
<dbReference type="EMBL" id="REGN01004555">
    <property type="protein sequence ID" value="RNA17012.1"/>
    <property type="molecule type" value="Genomic_DNA"/>
</dbReference>
<sequence length="72" mass="8191">MFLLKVQEALNLKSSFVKSQMSSFSGQQVMFVIYSIDICISLEMMDLLEQNSILILEVLRGVLINNIVTYSI</sequence>
<keyword evidence="2" id="KW-1185">Reference proteome</keyword>
<dbReference type="Proteomes" id="UP000276133">
    <property type="component" value="Unassembled WGS sequence"/>
</dbReference>
<name>A0A3M7R098_BRAPC</name>